<dbReference type="STRING" id="411471.SUBVAR_04999"/>
<comment type="caution">
    <text evidence="2">The sequence shown here is derived from an EMBL/GenBank/DDBJ whole genome shotgun (WGS) entry which is preliminary data.</text>
</comment>
<keyword evidence="1" id="KW-0812">Transmembrane</keyword>
<keyword evidence="1" id="KW-1133">Transmembrane helix</keyword>
<dbReference type="eggNOG" id="ENOG502Z7PW">
    <property type="taxonomic scope" value="Bacteria"/>
</dbReference>
<gene>
    <name evidence="2" type="ORF">SUBVAR_04999</name>
</gene>
<feature type="transmembrane region" description="Helical" evidence="1">
    <location>
        <begin position="125"/>
        <end position="147"/>
    </location>
</feature>
<feature type="transmembrane region" description="Helical" evidence="1">
    <location>
        <begin position="159"/>
        <end position="181"/>
    </location>
</feature>
<keyword evidence="3" id="KW-1185">Reference proteome</keyword>
<dbReference type="Pfam" id="PF09546">
    <property type="entry name" value="Spore_III_AE"/>
    <property type="match status" value="1"/>
</dbReference>
<dbReference type="RefSeq" id="WP_007046403.1">
    <property type="nucleotide sequence ID" value="NZ_GG704769.1"/>
</dbReference>
<dbReference type="InterPro" id="IPR014194">
    <property type="entry name" value="Spore_III_AE"/>
</dbReference>
<dbReference type="HOGENOM" id="CLU_060898_0_0_9"/>
<evidence type="ECO:0000313" key="2">
    <source>
        <dbReference type="EMBL" id="EFB76623.1"/>
    </source>
</evidence>
<sequence>MLLLFPLQVGAENLPDDAEKIIADGNAAMQEVSGWQLRDVLNWLTDLAGMNLQEPLRFVWQVGGYLLLAGALGLLVTGDTWHRCLESVSLLGFGTISLGAMMSLTDAVVTTAQNCQNYLITFVPVYSGVAAMGGQSAGALVYSGMFLTMSSFLAGMIRVVLLPVMQIYFCFTACACIWGNPGIEEAAALFAKILHWALRLCGIVFGTVLGLQNILAGSVDTAALRTGKSVLQGFIPVVGDAAAAALSGAAAAVQLLKGSLALAALAALSVAFIPILVQCLLYTAAFAAAGVTASLFGQKQCGRLCRLYGEGSRLCASVLVLYFFMAFLSTALLLLTGNGG</sequence>
<feature type="transmembrane region" description="Helical" evidence="1">
    <location>
        <begin position="58"/>
        <end position="76"/>
    </location>
</feature>
<dbReference type="AlphaFoldDB" id="D1PKW5"/>
<feature type="transmembrane region" description="Helical" evidence="1">
    <location>
        <begin position="193"/>
        <end position="216"/>
    </location>
</feature>
<dbReference type="Proteomes" id="UP000003438">
    <property type="component" value="Unassembled WGS sequence"/>
</dbReference>
<organism evidence="2 3">
    <name type="scientific">Subdoligranulum variabile DSM 15176</name>
    <dbReference type="NCBI Taxonomy" id="411471"/>
    <lineage>
        <taxon>Bacteria</taxon>
        <taxon>Bacillati</taxon>
        <taxon>Bacillota</taxon>
        <taxon>Clostridia</taxon>
        <taxon>Eubacteriales</taxon>
        <taxon>Oscillospiraceae</taxon>
        <taxon>Subdoligranulum</taxon>
    </lineage>
</organism>
<feature type="transmembrane region" description="Helical" evidence="1">
    <location>
        <begin position="262"/>
        <end position="293"/>
    </location>
</feature>
<dbReference type="OrthoDB" id="1839566at2"/>
<reference evidence="2" key="1">
    <citation type="submission" date="2009-12" db="EMBL/GenBank/DDBJ databases">
        <authorList>
            <person name="Weinstock G."/>
            <person name="Sodergren E."/>
            <person name="Clifton S."/>
            <person name="Fulton L."/>
            <person name="Fulton B."/>
            <person name="Courtney L."/>
            <person name="Fronick C."/>
            <person name="Harrison M."/>
            <person name="Strong C."/>
            <person name="Farmer C."/>
            <person name="Delahaunty K."/>
            <person name="Markovic C."/>
            <person name="Hall O."/>
            <person name="Minx P."/>
            <person name="Tomlinson C."/>
            <person name="Mitreva M."/>
            <person name="Nelson J."/>
            <person name="Hou S."/>
            <person name="Wollam A."/>
            <person name="Pepin K.H."/>
            <person name="Johnson M."/>
            <person name="Bhonagiri V."/>
            <person name="Nash W.E."/>
            <person name="Warren W."/>
            <person name="Chinwalla A."/>
            <person name="Mardis E.R."/>
            <person name="Wilson R.K."/>
        </authorList>
    </citation>
    <scope>NUCLEOTIDE SEQUENCE [LARGE SCALE GENOMIC DNA]</scope>
    <source>
        <strain evidence="2">DSM 15176</strain>
    </source>
</reference>
<proteinExistence type="predicted"/>
<feature type="transmembrane region" description="Helical" evidence="1">
    <location>
        <begin position="237"/>
        <end position="256"/>
    </location>
</feature>
<evidence type="ECO:0000313" key="3">
    <source>
        <dbReference type="Proteomes" id="UP000003438"/>
    </source>
</evidence>
<protein>
    <submittedName>
        <fullName evidence="2">Stage III sporulation protein AE (Spore_III_AE)</fullName>
    </submittedName>
</protein>
<name>D1PKW5_9FIRM</name>
<evidence type="ECO:0000256" key="1">
    <source>
        <dbReference type="SAM" id="Phobius"/>
    </source>
</evidence>
<dbReference type="EMBL" id="ACBY02000020">
    <property type="protein sequence ID" value="EFB76623.1"/>
    <property type="molecule type" value="Genomic_DNA"/>
</dbReference>
<accession>D1PKW5</accession>
<feature type="transmembrane region" description="Helical" evidence="1">
    <location>
        <begin position="88"/>
        <end position="105"/>
    </location>
</feature>
<feature type="transmembrane region" description="Helical" evidence="1">
    <location>
        <begin position="314"/>
        <end position="335"/>
    </location>
</feature>
<keyword evidence="1" id="KW-0472">Membrane</keyword>